<keyword evidence="10" id="KW-0614">Plasmid</keyword>
<accession>A0AAE8L9J1</accession>
<keyword evidence="4" id="KW-0274">FAD</keyword>
<dbReference type="EMBL" id="CP015368">
    <property type="protein sequence ID" value="APT34970.1"/>
    <property type="molecule type" value="Genomic_DNA"/>
</dbReference>
<evidence type="ECO:0000259" key="7">
    <source>
        <dbReference type="Pfam" id="PF00732"/>
    </source>
</evidence>
<name>A0AAE8L9J1_9HYPH</name>
<keyword evidence="5 10" id="KW-0560">Oxidoreductase</keyword>
<feature type="domain" description="FAD dependent oxidoreductase" evidence="8">
    <location>
        <begin position="10"/>
        <end position="42"/>
    </location>
</feature>
<evidence type="ECO:0000313" key="13">
    <source>
        <dbReference type="Proteomes" id="UP000199140"/>
    </source>
</evidence>
<evidence type="ECO:0000256" key="2">
    <source>
        <dbReference type="ARBA" id="ARBA00010790"/>
    </source>
</evidence>
<evidence type="ECO:0000259" key="9">
    <source>
        <dbReference type="Pfam" id="PF05199"/>
    </source>
</evidence>
<evidence type="ECO:0000313" key="12">
    <source>
        <dbReference type="Proteomes" id="UP000185487"/>
    </source>
</evidence>
<dbReference type="Proteomes" id="UP000185487">
    <property type="component" value="Plasmid CBMB27-p1"/>
</dbReference>
<dbReference type="InterPro" id="IPR051473">
    <property type="entry name" value="P2Ox-like"/>
</dbReference>
<dbReference type="InterPro" id="IPR006076">
    <property type="entry name" value="FAD-dep_OxRdtase"/>
</dbReference>
<comment type="similarity">
    <text evidence="2">Belongs to the GMC oxidoreductase family.</text>
</comment>
<evidence type="ECO:0000313" key="10">
    <source>
        <dbReference type="EMBL" id="APT34970.1"/>
    </source>
</evidence>
<dbReference type="InterPro" id="IPR036188">
    <property type="entry name" value="FAD/NAD-bd_sf"/>
</dbReference>
<feature type="domain" description="Glucose-methanol-choline oxidoreductase N-terminal" evidence="7">
    <location>
        <begin position="218"/>
        <end position="331"/>
    </location>
</feature>
<protein>
    <submittedName>
        <fullName evidence="11">Choline dehydrogenase</fullName>
    </submittedName>
    <submittedName>
        <fullName evidence="10">Fructose dehydrogenase large subunit</fullName>
        <ecNumber evidence="10">1.1.99.21</ecNumber>
    </submittedName>
</protein>
<evidence type="ECO:0000256" key="5">
    <source>
        <dbReference type="ARBA" id="ARBA00023002"/>
    </source>
</evidence>
<evidence type="ECO:0000256" key="6">
    <source>
        <dbReference type="SAM" id="MobiDB-lite"/>
    </source>
</evidence>
<dbReference type="EC" id="1.1.99.21" evidence="10"/>
<dbReference type="RefSeq" id="WP_083683940.1">
    <property type="nucleotide sequence ID" value="NZ_CP015368.1"/>
</dbReference>
<dbReference type="PANTHER" id="PTHR42784:SF1">
    <property type="entry name" value="PYRANOSE 2-OXIDASE"/>
    <property type="match status" value="1"/>
</dbReference>
<gene>
    <name evidence="10" type="ORF">MCBMB27_05679</name>
    <name evidence="11" type="ORF">SAMN05192567_14030</name>
</gene>
<reference evidence="11 13" key="2">
    <citation type="submission" date="2016-10" db="EMBL/GenBank/DDBJ databases">
        <authorList>
            <person name="Varghese N."/>
            <person name="Submissions S."/>
        </authorList>
    </citation>
    <scope>NUCLEOTIDE SEQUENCE [LARGE SCALE GENOMIC DNA]</scope>
    <source>
        <strain evidence="11 13">CBMB27</strain>
    </source>
</reference>
<keyword evidence="3" id="KW-0285">Flavoprotein</keyword>
<evidence type="ECO:0000256" key="1">
    <source>
        <dbReference type="ARBA" id="ARBA00001974"/>
    </source>
</evidence>
<dbReference type="KEGG" id="mphy:MCBMB27_05679"/>
<dbReference type="InterPro" id="IPR000172">
    <property type="entry name" value="GMC_OxRdtase_N"/>
</dbReference>
<feature type="region of interest" description="Disordered" evidence="6">
    <location>
        <begin position="60"/>
        <end position="87"/>
    </location>
</feature>
<dbReference type="AlphaFoldDB" id="A0AAE8L9J1"/>
<evidence type="ECO:0000313" key="11">
    <source>
        <dbReference type="EMBL" id="SFH65850.1"/>
    </source>
</evidence>
<evidence type="ECO:0000256" key="3">
    <source>
        <dbReference type="ARBA" id="ARBA00022630"/>
    </source>
</evidence>
<dbReference type="Proteomes" id="UP000199140">
    <property type="component" value="Unassembled WGS sequence"/>
</dbReference>
<dbReference type="EMBL" id="FOPK01000040">
    <property type="protein sequence ID" value="SFH65850.1"/>
    <property type="molecule type" value="Genomic_DNA"/>
</dbReference>
<geneLocation type="plasmid" evidence="10 12">
    <name>CBMB27-p1</name>
</geneLocation>
<dbReference type="GO" id="GO:0047833">
    <property type="term" value="F:D-sorbitol dehydrogenase (acceptor) activity"/>
    <property type="evidence" value="ECO:0007669"/>
    <property type="project" value="UniProtKB-EC"/>
</dbReference>
<dbReference type="InterPro" id="IPR007867">
    <property type="entry name" value="GMC_OxRtase_C"/>
</dbReference>
<dbReference type="PANTHER" id="PTHR42784">
    <property type="entry name" value="PYRANOSE 2-OXIDASE"/>
    <property type="match status" value="1"/>
</dbReference>
<dbReference type="Pfam" id="PF05199">
    <property type="entry name" value="GMC_oxred_C"/>
    <property type="match status" value="1"/>
</dbReference>
<dbReference type="Pfam" id="PF00732">
    <property type="entry name" value="GMC_oxred_N"/>
    <property type="match status" value="1"/>
</dbReference>
<keyword evidence="12" id="KW-1185">Reference proteome</keyword>
<dbReference type="GO" id="GO:0050660">
    <property type="term" value="F:flavin adenine dinucleotide binding"/>
    <property type="evidence" value="ECO:0007669"/>
    <property type="project" value="InterPro"/>
</dbReference>
<evidence type="ECO:0000256" key="4">
    <source>
        <dbReference type="ARBA" id="ARBA00022827"/>
    </source>
</evidence>
<dbReference type="Gene3D" id="3.50.50.60">
    <property type="entry name" value="FAD/NAD(P)-binding domain"/>
    <property type="match status" value="2"/>
</dbReference>
<proteinExistence type="inferred from homology"/>
<dbReference type="Pfam" id="PF01266">
    <property type="entry name" value="DAO"/>
    <property type="match status" value="1"/>
</dbReference>
<evidence type="ECO:0000259" key="8">
    <source>
        <dbReference type="Pfam" id="PF01266"/>
    </source>
</evidence>
<reference evidence="10 12" key="1">
    <citation type="submission" date="2016-04" db="EMBL/GenBank/DDBJ databases">
        <title>Complete genome sequencing and analysis of CBMB27, Methylobacterium phyllosphaerae isolated from leaf tissues of rice (Oryza sativa L.).</title>
        <authorList>
            <person name="Lee Y."/>
            <person name="Hwangbo K."/>
            <person name="Chung H."/>
            <person name="Yoo J."/>
            <person name="Kim K.Y."/>
            <person name="Sa T.M."/>
            <person name="Um Y."/>
            <person name="Madhaiyan M."/>
        </authorList>
    </citation>
    <scope>NUCLEOTIDE SEQUENCE [LARGE SCALE GENOMIC DNA]</scope>
    <source>
        <strain evidence="10 12">CBMB27</strain>
        <plasmid evidence="10 12">CBMB27-p1</plasmid>
    </source>
</reference>
<comment type="cofactor">
    <cofactor evidence="1">
        <name>FAD</name>
        <dbReference type="ChEBI" id="CHEBI:57692"/>
    </cofactor>
</comment>
<sequence>MPEADVHFSVAIVGAGVAGALLAHELARAGHRVLLVEAGPAGRARVDLVGDYALAAVKTPRSSYRDNQPPSPVKSPDSEDDYAQTGPSKFKSTYLRRVGGSTWHMLGNMPRLVPADLRLHSRYGVGVDWPLGYDDLEPWYGEAEHALGVAGDHRALDGLHGARRSRPFPMTRIWPSYGDLVVERAVVGLQVHGIPVELISTPQARNSRPYDGRPACAGNSSCVPICPIGAKYDGSVHVRKAVAAGAVLWDRAVVTRIDLDRTTGRVRALRYTRWDEAGARRKGSVAADLYVVAAHAVETPRLLLASRDPDAAPAGVANGSDQVGRNLMDHLQGQGATIVAEPLHPFRGPPTTVGIDCFRDGAFRARHAAFRLSIGNDGMGRSETPYAALGRLVDAGLIGTDLRTALRDRLSRQFRISYSTEMLPRPGNRVTLADGPADEFDVPRAELAMTLDDYNRQAFAKALAVVSAVFDRLGAPDGERKMQKEETYSGAGHIMGTTRMGQDPSNSVVDRDCRAHDHDNLFIVGAGAFPTGGTANPTLTVAALALRAARTVSTLLRTGP</sequence>
<feature type="domain" description="Glucose-methanol-choline oxidoreductase C-terminal" evidence="9">
    <location>
        <begin position="424"/>
        <end position="545"/>
    </location>
</feature>
<organism evidence="11 13">
    <name type="scientific">Methylobacterium phyllosphaerae</name>
    <dbReference type="NCBI Taxonomy" id="418223"/>
    <lineage>
        <taxon>Bacteria</taxon>
        <taxon>Pseudomonadati</taxon>
        <taxon>Pseudomonadota</taxon>
        <taxon>Alphaproteobacteria</taxon>
        <taxon>Hyphomicrobiales</taxon>
        <taxon>Methylobacteriaceae</taxon>
        <taxon>Methylobacterium</taxon>
    </lineage>
</organism>
<dbReference type="SUPFAM" id="SSF51905">
    <property type="entry name" value="FAD/NAD(P)-binding domain"/>
    <property type="match status" value="1"/>
</dbReference>